<dbReference type="Gene3D" id="2.40.128.200">
    <property type="match status" value="1"/>
</dbReference>
<proteinExistence type="predicted"/>
<organism evidence="6 8">
    <name type="scientific">Marinomonas primoryensis</name>
    <dbReference type="NCBI Taxonomy" id="178399"/>
    <lineage>
        <taxon>Bacteria</taxon>
        <taxon>Pseudomonadati</taxon>
        <taxon>Pseudomonadota</taxon>
        <taxon>Gammaproteobacteria</taxon>
        <taxon>Oceanospirillales</taxon>
        <taxon>Oceanospirillaceae</taxon>
        <taxon>Marinomonas</taxon>
    </lineage>
</organism>
<dbReference type="EMBL" id="CP054301">
    <property type="protein sequence ID" value="QKK81405.1"/>
    <property type="molecule type" value="Genomic_DNA"/>
</dbReference>
<name>A0A2Z4PRN4_9GAMM</name>
<keyword evidence="1" id="KW-0732">Signal</keyword>
<reference evidence="7 9" key="2">
    <citation type="submission" date="2020-06" db="EMBL/GenBank/DDBJ databases">
        <authorList>
            <person name="Voronona O.L."/>
            <person name="Aksenova E.I."/>
            <person name="Kunda M.S."/>
            <person name="Semenov A.N."/>
            <person name="Ryzhova N."/>
        </authorList>
    </citation>
    <scope>NUCLEOTIDE SEQUENCE [LARGE SCALE GENOMIC DNA]</scope>
    <source>
        <strain evidence="7 9">MPKMM3633</strain>
    </source>
</reference>
<evidence type="ECO:0000256" key="3">
    <source>
        <dbReference type="ARBA" id="ARBA00023139"/>
    </source>
</evidence>
<sequence>MHIQKFFSQSVLVGFSVLGLAACSSVDKDRTAYDDTYEIENTEQTNSAVYACNGIPLNIYFHAEQAQLSWKEKTYRLTHAVSASGAFYLGEGVSFWIHDDSAELEFNDMEKDHCRLVRVES</sequence>
<evidence type="ECO:0000256" key="4">
    <source>
        <dbReference type="ARBA" id="ARBA00023288"/>
    </source>
</evidence>
<dbReference type="Proteomes" id="UP000509371">
    <property type="component" value="Chromosome"/>
</dbReference>
<dbReference type="Proteomes" id="UP000249898">
    <property type="component" value="Chromosome"/>
</dbReference>
<dbReference type="KEGG" id="mpri:MP3633_2678"/>
<keyword evidence="3" id="KW-0564">Palmitate</keyword>
<dbReference type="InterPro" id="IPR036328">
    <property type="entry name" value="MliC_sf"/>
</dbReference>
<evidence type="ECO:0000313" key="8">
    <source>
        <dbReference type="Proteomes" id="UP000249898"/>
    </source>
</evidence>
<evidence type="ECO:0000313" key="7">
    <source>
        <dbReference type="EMBL" id="QKK81405.1"/>
    </source>
</evidence>
<keyword evidence="2" id="KW-0472">Membrane</keyword>
<evidence type="ECO:0000313" key="9">
    <source>
        <dbReference type="Proteomes" id="UP000509371"/>
    </source>
</evidence>
<dbReference type="AlphaFoldDB" id="A0A2Z4PRN4"/>
<dbReference type="RefSeq" id="WP_162690138.1">
    <property type="nucleotide sequence ID" value="NZ_BAAAEF010000031.1"/>
</dbReference>
<gene>
    <name evidence="6" type="ORF">A8139_08820</name>
    <name evidence="7" type="ORF">MP3633_2678</name>
</gene>
<dbReference type="PROSITE" id="PS51257">
    <property type="entry name" value="PROKAR_LIPOPROTEIN"/>
    <property type="match status" value="1"/>
</dbReference>
<evidence type="ECO:0000259" key="5">
    <source>
        <dbReference type="Pfam" id="PF09864"/>
    </source>
</evidence>
<evidence type="ECO:0000256" key="1">
    <source>
        <dbReference type="ARBA" id="ARBA00022729"/>
    </source>
</evidence>
<evidence type="ECO:0000313" key="6">
    <source>
        <dbReference type="EMBL" id="AWY00085.1"/>
    </source>
</evidence>
<dbReference type="SUPFAM" id="SSF141488">
    <property type="entry name" value="YdhA-like"/>
    <property type="match status" value="1"/>
</dbReference>
<dbReference type="EMBL" id="CP016181">
    <property type="protein sequence ID" value="AWY00085.1"/>
    <property type="molecule type" value="Genomic_DNA"/>
</dbReference>
<keyword evidence="4" id="KW-0449">Lipoprotein</keyword>
<feature type="domain" description="C-type lysozyme inhibitor" evidence="5">
    <location>
        <begin position="50"/>
        <end position="111"/>
    </location>
</feature>
<accession>A0A2Z4PRN4</accession>
<dbReference type="Pfam" id="PF09864">
    <property type="entry name" value="MliC"/>
    <property type="match status" value="1"/>
</dbReference>
<reference evidence="6 8" key="1">
    <citation type="submission" date="2016-06" db="EMBL/GenBank/DDBJ databases">
        <title>The sequenced genome of the ice-adhering bacterium Marinomonas primoryensis, from Antarctica.</title>
        <authorList>
            <person name="Graham L."/>
            <person name="Vance T.D.R."/>
            <person name="Davies P.L."/>
        </authorList>
    </citation>
    <scope>NUCLEOTIDE SEQUENCE [LARGE SCALE GENOMIC DNA]</scope>
    <source>
        <strain evidence="6 8">AceL</strain>
    </source>
</reference>
<protein>
    <submittedName>
        <fullName evidence="7">Lysozyme inhibitor</fullName>
    </submittedName>
</protein>
<dbReference type="InterPro" id="IPR018660">
    <property type="entry name" value="MliC"/>
</dbReference>
<evidence type="ECO:0000256" key="2">
    <source>
        <dbReference type="ARBA" id="ARBA00023136"/>
    </source>
</evidence>